<dbReference type="Proteomes" id="UP000244384">
    <property type="component" value="Chromosome"/>
</dbReference>
<sequence length="524" mass="56138">MTNPSSTVESSGAATPAPLLRVTNLQKAFNGVPALRGVDIDVRPGEVHGLLGANGSGKSTMIKVLAGFHDADGGQVSIHGRELRSPFGPRGLRDEGMGFVHQDLGLAPAGTVLEHMALDAFGDARSLRRVDWAAERRRVNDLIERFEVGVDVDATIDMLTPVQRAMVAVVRAVGGQERSNDTNRQGQILVLDEPTVFLPRHEVGLLFDLLARLRANGDAVLLVSHDLDEILQVTDRVTVFRNGETAGTRATAGATRDDLVQLILGARDEHVAKGAAVIRDDRPPLLSARGLTGNRIDDLDLDLYAGEVVGITGLAGSGFEELPELLYGARRARAGEIRQNGEAVTRPKPIGSMRRGVILIPADRKGQGGVLGLTVKENMSLPFLTDRAKGFAVDWKALAVQAQEACDRLNVVPPNPDAQFGHLSGGNQQKALLGKWMDTSPSVMLLSEPTQGVDIGARREIFKLIRAAVAEGMTVLCATSDYEQLVEMADRVIVLDQGRVRAELHGDDITKDALASAVYAEEAS</sequence>
<evidence type="ECO:0000256" key="3">
    <source>
        <dbReference type="ARBA" id="ARBA00022741"/>
    </source>
</evidence>
<name>A0A2S0WRG7_9ACTN</name>
<dbReference type="EMBL" id="CP026952">
    <property type="protein sequence ID" value="AWB93834.1"/>
    <property type="molecule type" value="Genomic_DNA"/>
</dbReference>
<accession>A0A2S0WRG7</accession>
<dbReference type="InterPro" id="IPR027417">
    <property type="entry name" value="P-loop_NTPase"/>
</dbReference>
<dbReference type="KEGG" id="aez:C3E78_17350"/>
<dbReference type="Pfam" id="PF00005">
    <property type="entry name" value="ABC_tran"/>
    <property type="match status" value="2"/>
</dbReference>
<dbReference type="PROSITE" id="PS50893">
    <property type="entry name" value="ABC_TRANSPORTER_2"/>
    <property type="match status" value="1"/>
</dbReference>
<dbReference type="PROSITE" id="PS00211">
    <property type="entry name" value="ABC_TRANSPORTER_1"/>
    <property type="match status" value="1"/>
</dbReference>
<dbReference type="GO" id="GO:0016887">
    <property type="term" value="F:ATP hydrolysis activity"/>
    <property type="evidence" value="ECO:0007669"/>
    <property type="project" value="InterPro"/>
</dbReference>
<organism evidence="5 6">
    <name type="scientific">Aeromicrobium chenweiae</name>
    <dbReference type="NCBI Taxonomy" id="2079793"/>
    <lineage>
        <taxon>Bacteria</taxon>
        <taxon>Bacillati</taxon>
        <taxon>Actinomycetota</taxon>
        <taxon>Actinomycetes</taxon>
        <taxon>Propionibacteriales</taxon>
        <taxon>Nocardioidaceae</taxon>
        <taxon>Aeromicrobium</taxon>
    </lineage>
</organism>
<dbReference type="InterPro" id="IPR050107">
    <property type="entry name" value="ABC_carbohydrate_import_ATPase"/>
</dbReference>
<dbReference type="SMART" id="SM00382">
    <property type="entry name" value="AAA"/>
    <property type="match status" value="2"/>
</dbReference>
<dbReference type="PANTHER" id="PTHR43790">
    <property type="entry name" value="CARBOHYDRATE TRANSPORT ATP-BINDING PROTEIN MG119-RELATED"/>
    <property type="match status" value="1"/>
</dbReference>
<dbReference type="OrthoDB" id="3812274at2"/>
<dbReference type="CDD" id="cd03216">
    <property type="entry name" value="ABC_Carb_Monos_I"/>
    <property type="match status" value="1"/>
</dbReference>
<keyword evidence="2" id="KW-0677">Repeat</keyword>
<keyword evidence="3" id="KW-0547">Nucleotide-binding</keyword>
<keyword evidence="1" id="KW-0813">Transport</keyword>
<dbReference type="Gene3D" id="3.40.50.300">
    <property type="entry name" value="P-loop containing nucleotide triphosphate hydrolases"/>
    <property type="match status" value="2"/>
</dbReference>
<keyword evidence="6" id="KW-1185">Reference proteome</keyword>
<dbReference type="AlphaFoldDB" id="A0A2S0WRG7"/>
<dbReference type="InterPro" id="IPR017871">
    <property type="entry name" value="ABC_transporter-like_CS"/>
</dbReference>
<reference evidence="6" key="1">
    <citation type="submission" date="2018-01" db="EMBL/GenBank/DDBJ databases">
        <authorList>
            <person name="Li J."/>
        </authorList>
    </citation>
    <scope>NUCLEOTIDE SEQUENCE [LARGE SCALE GENOMIC DNA]</scope>
    <source>
        <strain evidence="6">592</strain>
    </source>
</reference>
<dbReference type="GO" id="GO:0005524">
    <property type="term" value="F:ATP binding"/>
    <property type="evidence" value="ECO:0007669"/>
    <property type="project" value="UniProtKB-KW"/>
</dbReference>
<accession>A0A5F2EN33</accession>
<evidence type="ECO:0000256" key="1">
    <source>
        <dbReference type="ARBA" id="ARBA00022448"/>
    </source>
</evidence>
<evidence type="ECO:0000313" key="5">
    <source>
        <dbReference type="EMBL" id="AWB93834.1"/>
    </source>
</evidence>
<protein>
    <submittedName>
        <fullName evidence="5">Sugar ABC transporter ATP-binding protein</fullName>
    </submittedName>
</protein>
<dbReference type="InterPro" id="IPR003439">
    <property type="entry name" value="ABC_transporter-like_ATP-bd"/>
</dbReference>
<gene>
    <name evidence="5" type="ORF">C3E78_17350</name>
</gene>
<evidence type="ECO:0000313" key="6">
    <source>
        <dbReference type="Proteomes" id="UP000244384"/>
    </source>
</evidence>
<proteinExistence type="predicted"/>
<dbReference type="PANTHER" id="PTHR43790:SF9">
    <property type="entry name" value="GALACTOFURANOSE TRANSPORTER ATP-BINDING PROTEIN YTFR"/>
    <property type="match status" value="1"/>
</dbReference>
<evidence type="ECO:0000256" key="2">
    <source>
        <dbReference type="ARBA" id="ARBA00022737"/>
    </source>
</evidence>
<keyword evidence="4 5" id="KW-0067">ATP-binding</keyword>
<dbReference type="SUPFAM" id="SSF52540">
    <property type="entry name" value="P-loop containing nucleoside triphosphate hydrolases"/>
    <property type="match status" value="2"/>
</dbReference>
<dbReference type="InterPro" id="IPR003593">
    <property type="entry name" value="AAA+_ATPase"/>
</dbReference>
<evidence type="ECO:0000256" key="4">
    <source>
        <dbReference type="ARBA" id="ARBA00022840"/>
    </source>
</evidence>
<dbReference type="CDD" id="cd03215">
    <property type="entry name" value="ABC_Carb_Monos_II"/>
    <property type="match status" value="1"/>
</dbReference>
<dbReference type="RefSeq" id="WP_108580546.1">
    <property type="nucleotide sequence ID" value="NZ_CP026952.1"/>
</dbReference>